<keyword evidence="2" id="KW-1185">Reference proteome</keyword>
<evidence type="ECO:0000313" key="2">
    <source>
        <dbReference type="Proteomes" id="UP000228535"/>
    </source>
</evidence>
<proteinExistence type="predicted"/>
<accession>A0A2M9BRB2</accession>
<protein>
    <submittedName>
        <fullName evidence="1">Uncharacterized protein</fullName>
    </submittedName>
</protein>
<evidence type="ECO:0000313" key="1">
    <source>
        <dbReference type="EMBL" id="PJJ60481.1"/>
    </source>
</evidence>
<name>A0A2M9BRB2_9BACT</name>
<dbReference type="Proteomes" id="UP000228535">
    <property type="component" value="Unassembled WGS sequence"/>
</dbReference>
<dbReference type="AlphaFoldDB" id="A0A2M9BRB2"/>
<comment type="caution">
    <text evidence="1">The sequence shown here is derived from an EMBL/GenBank/DDBJ whole genome shotgun (WGS) entry which is preliminary data.</text>
</comment>
<reference evidence="1 2" key="1">
    <citation type="submission" date="2017-11" db="EMBL/GenBank/DDBJ databases">
        <title>Genomic Encyclopedia of Archaeal and Bacterial Type Strains, Phase II (KMG-II): From Individual Species to Whole Genera.</title>
        <authorList>
            <person name="Goeker M."/>
        </authorList>
    </citation>
    <scope>NUCLEOTIDE SEQUENCE [LARGE SCALE GENOMIC DNA]</scope>
    <source>
        <strain evidence="1 2">DSM 11115</strain>
    </source>
</reference>
<dbReference type="EMBL" id="PGFA01000001">
    <property type="protein sequence ID" value="PJJ60481.1"/>
    <property type="molecule type" value="Genomic_DNA"/>
</dbReference>
<gene>
    <name evidence="1" type="ORF">CLV45_1909</name>
</gene>
<sequence>MPFSHYTFRALPIEEQLKVLWAEGTFLAARWQEQDRVYLYHVGSFFTEVYCDLTKHKRLSIRTCTNSEWLEGYAVYVRLDDLPI</sequence>
<organism evidence="1 2">
    <name type="scientific">Hymenobacter chitinivorans DSM 11115</name>
    <dbReference type="NCBI Taxonomy" id="1121954"/>
    <lineage>
        <taxon>Bacteria</taxon>
        <taxon>Pseudomonadati</taxon>
        <taxon>Bacteroidota</taxon>
        <taxon>Cytophagia</taxon>
        <taxon>Cytophagales</taxon>
        <taxon>Hymenobacteraceae</taxon>
        <taxon>Hymenobacter</taxon>
    </lineage>
</organism>